<name>A0A267FM87_9PLAT</name>
<dbReference type="AlphaFoldDB" id="A0A267FM87"/>
<feature type="compositionally biased region" description="Low complexity" evidence="1">
    <location>
        <begin position="295"/>
        <end position="306"/>
    </location>
</feature>
<feature type="compositionally biased region" description="Acidic residues" evidence="1">
    <location>
        <begin position="228"/>
        <end position="240"/>
    </location>
</feature>
<dbReference type="Proteomes" id="UP000215902">
    <property type="component" value="Unassembled WGS sequence"/>
</dbReference>
<protein>
    <submittedName>
        <fullName evidence="2">Uncharacterized protein</fullName>
    </submittedName>
</protein>
<keyword evidence="3" id="KW-1185">Reference proteome</keyword>
<evidence type="ECO:0000313" key="3">
    <source>
        <dbReference type="Proteomes" id="UP000215902"/>
    </source>
</evidence>
<feature type="compositionally biased region" description="Polar residues" evidence="1">
    <location>
        <begin position="353"/>
        <end position="363"/>
    </location>
</feature>
<feature type="region of interest" description="Disordered" evidence="1">
    <location>
        <begin position="184"/>
        <end position="376"/>
    </location>
</feature>
<organism evidence="2 3">
    <name type="scientific">Macrostomum lignano</name>
    <dbReference type="NCBI Taxonomy" id="282301"/>
    <lineage>
        <taxon>Eukaryota</taxon>
        <taxon>Metazoa</taxon>
        <taxon>Spiralia</taxon>
        <taxon>Lophotrochozoa</taxon>
        <taxon>Platyhelminthes</taxon>
        <taxon>Rhabditophora</taxon>
        <taxon>Macrostomorpha</taxon>
        <taxon>Macrostomida</taxon>
        <taxon>Macrostomidae</taxon>
        <taxon>Macrostomum</taxon>
    </lineage>
</organism>
<comment type="caution">
    <text evidence="2">The sequence shown here is derived from an EMBL/GenBank/DDBJ whole genome shotgun (WGS) entry which is preliminary data.</text>
</comment>
<evidence type="ECO:0000313" key="2">
    <source>
        <dbReference type="EMBL" id="PAA74896.1"/>
    </source>
</evidence>
<gene>
    <name evidence="2" type="ORF">BOX15_Mlig015995g1</name>
</gene>
<sequence>FYRHQHFLARPRKFTDCMAERLHQQAKSPARTRTLLMMTSSSSKQSGNAESISGGKCSSQLKWRSVAAKSAKGSAGLGGSQKSQKEQQAGQGWISQGSNNQCALEGFDSPGSEMTLLQNQDEACLNEPPQQWQRTSESIPDLCTNGRDGQVGLPAEIPASTISLESLLFQNGFDVTRAEAQTRLADSKSSADQSGWQSPQSRCRSSEEQPETSQDHETVRDQLLLADFSDDELTDAEAESGELFLTPKPPVPKPRTRRTLTMEQPAAQVTQLDPALPINFNAAAPVPTPRRRRSQQQPQPVVVSTPDFEPLPPPPTLPVPRERHSRCRPSGSVDNQLDCEQRFDDSPLDGPGWTSSTTSQTDSAEAGAVEDDATVRPEYVDEALDQLLLTRSRLTQGLPAVAQPKTQAKGCSELANALTTARRPMEQPAVKLPAGASGRRRPAN</sequence>
<dbReference type="EMBL" id="NIVC01000916">
    <property type="protein sequence ID" value="PAA74896.1"/>
    <property type="molecule type" value="Genomic_DNA"/>
</dbReference>
<reference evidence="2 3" key="1">
    <citation type="submission" date="2017-06" db="EMBL/GenBank/DDBJ databases">
        <title>A platform for efficient transgenesis in Macrostomum lignano, a flatworm model organism for stem cell research.</title>
        <authorList>
            <person name="Berezikov E."/>
        </authorList>
    </citation>
    <scope>NUCLEOTIDE SEQUENCE [LARGE SCALE GENOMIC DNA]</scope>
    <source>
        <strain evidence="2">DV1</strain>
        <tissue evidence="2">Whole organism</tissue>
    </source>
</reference>
<proteinExistence type="predicted"/>
<feature type="compositionally biased region" description="Pro residues" evidence="1">
    <location>
        <begin position="309"/>
        <end position="318"/>
    </location>
</feature>
<feature type="non-terminal residue" evidence="2">
    <location>
        <position position="1"/>
    </location>
</feature>
<feature type="region of interest" description="Disordered" evidence="1">
    <location>
        <begin position="419"/>
        <end position="444"/>
    </location>
</feature>
<feature type="region of interest" description="Disordered" evidence="1">
    <location>
        <begin position="72"/>
        <end position="94"/>
    </location>
</feature>
<evidence type="ECO:0000256" key="1">
    <source>
        <dbReference type="SAM" id="MobiDB-lite"/>
    </source>
</evidence>
<feature type="compositionally biased region" description="Polar residues" evidence="1">
    <location>
        <begin position="187"/>
        <end position="203"/>
    </location>
</feature>
<accession>A0A267FM87</accession>